<dbReference type="EMBL" id="QGGP01000001">
    <property type="protein sequence ID" value="PWK20982.1"/>
    <property type="molecule type" value="Genomic_DNA"/>
</dbReference>
<dbReference type="RefSeq" id="WP_109681368.1">
    <property type="nucleotide sequence ID" value="NZ_QGGP01000001.1"/>
</dbReference>
<organism evidence="3 4">
    <name type="scientific">Xanthomarina spongicola</name>
    <dbReference type="NCBI Taxonomy" id="570520"/>
    <lineage>
        <taxon>Bacteria</taxon>
        <taxon>Pseudomonadati</taxon>
        <taxon>Bacteroidota</taxon>
        <taxon>Flavobacteriia</taxon>
        <taxon>Flavobacteriales</taxon>
        <taxon>Flavobacteriaceae</taxon>
        <taxon>Xanthomarina</taxon>
    </lineage>
</organism>
<dbReference type="PANTHER" id="PTHR46268">
    <property type="entry name" value="STRESS RESPONSE PROTEIN NHAX"/>
    <property type="match status" value="1"/>
</dbReference>
<evidence type="ECO:0000313" key="3">
    <source>
        <dbReference type="EMBL" id="PWK20982.1"/>
    </source>
</evidence>
<comment type="caution">
    <text evidence="3">The sequence shown here is derived from an EMBL/GenBank/DDBJ whole genome shotgun (WGS) entry which is preliminary data.</text>
</comment>
<feature type="domain" description="UspA" evidence="2">
    <location>
        <begin position="1"/>
        <end position="145"/>
    </location>
</feature>
<gene>
    <name evidence="3" type="ORF">LX78_00691</name>
</gene>
<dbReference type="AlphaFoldDB" id="A0A316DU88"/>
<sequence length="277" mass="31705">MKQVLLLTDFSKNSKNAINYALQLFEKQTCVFYVLNTQKTSRYTTSDLISNSNSSVYDSLVKKTKQKLDKYVKTLETKFQNESYLFESIVDYDSLPEAINQIIQIKKIELIVMGTNGATGAKEVVFGSNTLQVIRKVDCTTLAIPEGFNFRKPKNILLPLDMTDSLSSRGFLKLHKFVKKHKSNLHILRINPKNETSKEEKKDLENIDNLLKNKSHTYHKISNVPIHFTVDSYLQTNNIDLVTLLVQKESAFERFFGGSSTKKISQDLKVPLLIFHS</sequence>
<comment type="similarity">
    <text evidence="1">Belongs to the universal stress protein A family.</text>
</comment>
<dbReference type="Gene3D" id="3.40.50.12370">
    <property type="match status" value="1"/>
</dbReference>
<dbReference type="SUPFAM" id="SSF52402">
    <property type="entry name" value="Adenine nucleotide alpha hydrolases-like"/>
    <property type="match status" value="2"/>
</dbReference>
<evidence type="ECO:0000259" key="2">
    <source>
        <dbReference type="Pfam" id="PF00582"/>
    </source>
</evidence>
<name>A0A316DU88_9FLAO</name>
<dbReference type="OrthoDB" id="9788959at2"/>
<keyword evidence="4" id="KW-1185">Reference proteome</keyword>
<evidence type="ECO:0000256" key="1">
    <source>
        <dbReference type="ARBA" id="ARBA00008791"/>
    </source>
</evidence>
<dbReference type="InterPro" id="IPR006016">
    <property type="entry name" value="UspA"/>
</dbReference>
<evidence type="ECO:0000313" key="4">
    <source>
        <dbReference type="Proteomes" id="UP000245430"/>
    </source>
</evidence>
<reference evidence="3 4" key="1">
    <citation type="submission" date="2018-05" db="EMBL/GenBank/DDBJ databases">
        <title>Genomic Encyclopedia of Archaeal and Bacterial Type Strains, Phase II (KMG-II): from individual species to whole genera.</title>
        <authorList>
            <person name="Goeker M."/>
        </authorList>
    </citation>
    <scope>NUCLEOTIDE SEQUENCE [LARGE SCALE GENOMIC DNA]</scope>
    <source>
        <strain evidence="3 4">DSM 22637</strain>
    </source>
</reference>
<dbReference type="InterPro" id="IPR006015">
    <property type="entry name" value="Universal_stress_UspA"/>
</dbReference>
<accession>A0A316DU88</accession>
<dbReference type="Proteomes" id="UP000245430">
    <property type="component" value="Unassembled WGS sequence"/>
</dbReference>
<proteinExistence type="inferred from homology"/>
<dbReference type="PRINTS" id="PR01438">
    <property type="entry name" value="UNVRSLSTRESS"/>
</dbReference>
<dbReference type="CDD" id="cd00293">
    <property type="entry name" value="USP-like"/>
    <property type="match status" value="1"/>
</dbReference>
<dbReference type="PANTHER" id="PTHR46268:SF6">
    <property type="entry name" value="UNIVERSAL STRESS PROTEIN UP12"/>
    <property type="match status" value="1"/>
</dbReference>
<protein>
    <submittedName>
        <fullName evidence="3">Nucleotide-binding universal stress UspA family protein</fullName>
    </submittedName>
</protein>
<dbReference type="Pfam" id="PF00582">
    <property type="entry name" value="Usp"/>
    <property type="match status" value="1"/>
</dbReference>